<dbReference type="GO" id="GO:0005667">
    <property type="term" value="C:transcription regulator complex"/>
    <property type="evidence" value="ECO:0007669"/>
    <property type="project" value="TreeGrafter"/>
</dbReference>
<comment type="caution">
    <text evidence="11">The sequence shown here is derived from an EMBL/GenBank/DDBJ whole genome shotgun (WGS) entry which is preliminary data.</text>
</comment>
<dbReference type="GO" id="GO:0000785">
    <property type="term" value="C:chromatin"/>
    <property type="evidence" value="ECO:0007669"/>
    <property type="project" value="TreeGrafter"/>
</dbReference>
<feature type="region of interest" description="Disordered" evidence="9">
    <location>
        <begin position="154"/>
        <end position="173"/>
    </location>
</feature>
<dbReference type="Pfam" id="PF00096">
    <property type="entry name" value="zf-C2H2"/>
    <property type="match status" value="2"/>
</dbReference>
<evidence type="ECO:0000256" key="1">
    <source>
        <dbReference type="ARBA" id="ARBA00004123"/>
    </source>
</evidence>
<evidence type="ECO:0000313" key="12">
    <source>
        <dbReference type="Proteomes" id="UP000813385"/>
    </source>
</evidence>
<dbReference type="FunFam" id="3.30.160.60:FF:000275">
    <property type="entry name" value="zinc finger protein 90 homolog"/>
    <property type="match status" value="1"/>
</dbReference>
<evidence type="ECO:0000256" key="4">
    <source>
        <dbReference type="ARBA" id="ARBA00022771"/>
    </source>
</evidence>
<dbReference type="OrthoDB" id="3437960at2759"/>
<feature type="domain" description="C2H2-type" evidence="10">
    <location>
        <begin position="136"/>
        <end position="165"/>
    </location>
</feature>
<evidence type="ECO:0000256" key="9">
    <source>
        <dbReference type="SAM" id="MobiDB-lite"/>
    </source>
</evidence>
<feature type="compositionally biased region" description="Polar residues" evidence="9">
    <location>
        <begin position="185"/>
        <end position="205"/>
    </location>
</feature>
<dbReference type="FunFam" id="3.30.160.60:FF:000125">
    <property type="entry name" value="Putative zinc finger protein 143"/>
    <property type="match status" value="1"/>
</dbReference>
<dbReference type="GO" id="GO:0008270">
    <property type="term" value="F:zinc ion binding"/>
    <property type="evidence" value="ECO:0007669"/>
    <property type="project" value="UniProtKB-KW"/>
</dbReference>
<dbReference type="EMBL" id="JAGPXD010000001">
    <property type="protein sequence ID" value="KAH7377175.1"/>
    <property type="molecule type" value="Genomic_DNA"/>
</dbReference>
<dbReference type="InterPro" id="IPR013087">
    <property type="entry name" value="Znf_C2H2_type"/>
</dbReference>
<dbReference type="AlphaFoldDB" id="A0A8K0TU75"/>
<gene>
    <name evidence="11" type="ORF">B0T11DRAFT_28706</name>
</gene>
<accession>A0A8K0TU75</accession>
<keyword evidence="7" id="KW-0539">Nucleus</keyword>
<dbReference type="PANTHER" id="PTHR14003:SF20">
    <property type="entry name" value="FINGER DOMAIN PROTEIN, PUTATIVE (AFU_ORTHOLOGUE AFUA_4G10380)-RELATED"/>
    <property type="match status" value="1"/>
</dbReference>
<evidence type="ECO:0000256" key="3">
    <source>
        <dbReference type="ARBA" id="ARBA00022737"/>
    </source>
</evidence>
<dbReference type="PROSITE" id="PS00028">
    <property type="entry name" value="ZINC_FINGER_C2H2_1"/>
    <property type="match status" value="3"/>
</dbReference>
<dbReference type="FunFam" id="3.30.160.60:FF:001102">
    <property type="entry name" value="Transcription factor IIIA"/>
    <property type="match status" value="1"/>
</dbReference>
<evidence type="ECO:0000256" key="7">
    <source>
        <dbReference type="ARBA" id="ARBA00023242"/>
    </source>
</evidence>
<keyword evidence="2" id="KW-0479">Metal-binding</keyword>
<dbReference type="GO" id="GO:0000981">
    <property type="term" value="F:DNA-binding transcription factor activity, RNA polymerase II-specific"/>
    <property type="evidence" value="ECO:0007669"/>
    <property type="project" value="UniProtKB-ARBA"/>
</dbReference>
<feature type="compositionally biased region" description="Basic and acidic residues" evidence="9">
    <location>
        <begin position="291"/>
        <end position="300"/>
    </location>
</feature>
<feature type="domain" description="C2H2-type" evidence="10">
    <location>
        <begin position="108"/>
        <end position="135"/>
    </location>
</feature>
<feature type="region of interest" description="Disordered" evidence="9">
    <location>
        <begin position="280"/>
        <end position="306"/>
    </location>
</feature>
<evidence type="ECO:0000256" key="2">
    <source>
        <dbReference type="ARBA" id="ARBA00022723"/>
    </source>
</evidence>
<keyword evidence="4 8" id="KW-0863">Zinc-finger</keyword>
<dbReference type="PROSITE" id="PS50157">
    <property type="entry name" value="ZINC_FINGER_C2H2_2"/>
    <property type="match status" value="3"/>
</dbReference>
<dbReference type="Proteomes" id="UP000813385">
    <property type="component" value="Unassembled WGS sequence"/>
</dbReference>
<dbReference type="Gene3D" id="3.30.160.60">
    <property type="entry name" value="Classic Zinc Finger"/>
    <property type="match status" value="3"/>
</dbReference>
<evidence type="ECO:0000256" key="5">
    <source>
        <dbReference type="ARBA" id="ARBA00022833"/>
    </source>
</evidence>
<comment type="subcellular location">
    <subcellularLocation>
        <location evidence="1">Nucleus</location>
    </subcellularLocation>
</comment>
<protein>
    <recommendedName>
        <fullName evidence="10">C2H2-type domain-containing protein</fullName>
    </recommendedName>
</protein>
<reference evidence="11" key="1">
    <citation type="journal article" date="2021" name="Nat. Commun.">
        <title>Genetic determinants of endophytism in the Arabidopsis root mycobiome.</title>
        <authorList>
            <person name="Mesny F."/>
            <person name="Miyauchi S."/>
            <person name="Thiergart T."/>
            <person name="Pickel B."/>
            <person name="Atanasova L."/>
            <person name="Karlsson M."/>
            <person name="Huettel B."/>
            <person name="Barry K.W."/>
            <person name="Haridas S."/>
            <person name="Chen C."/>
            <person name="Bauer D."/>
            <person name="Andreopoulos W."/>
            <person name="Pangilinan J."/>
            <person name="LaButti K."/>
            <person name="Riley R."/>
            <person name="Lipzen A."/>
            <person name="Clum A."/>
            <person name="Drula E."/>
            <person name="Henrissat B."/>
            <person name="Kohler A."/>
            <person name="Grigoriev I.V."/>
            <person name="Martin F.M."/>
            <person name="Hacquard S."/>
        </authorList>
    </citation>
    <scope>NUCLEOTIDE SEQUENCE</scope>
    <source>
        <strain evidence="11">MPI-CAGE-AT-0016</strain>
    </source>
</reference>
<feature type="region of interest" description="Disordered" evidence="9">
    <location>
        <begin position="179"/>
        <end position="233"/>
    </location>
</feature>
<evidence type="ECO:0000259" key="10">
    <source>
        <dbReference type="PROSITE" id="PS50157"/>
    </source>
</evidence>
<dbReference type="SMART" id="SM00355">
    <property type="entry name" value="ZnF_C2H2"/>
    <property type="match status" value="3"/>
</dbReference>
<organism evidence="11 12">
    <name type="scientific">Plectosphaerella cucumerina</name>
    <dbReference type="NCBI Taxonomy" id="40658"/>
    <lineage>
        <taxon>Eukaryota</taxon>
        <taxon>Fungi</taxon>
        <taxon>Dikarya</taxon>
        <taxon>Ascomycota</taxon>
        <taxon>Pezizomycotina</taxon>
        <taxon>Sordariomycetes</taxon>
        <taxon>Hypocreomycetidae</taxon>
        <taxon>Glomerellales</taxon>
        <taxon>Plectosphaerellaceae</taxon>
        <taxon>Plectosphaerella</taxon>
    </lineage>
</organism>
<dbReference type="PANTHER" id="PTHR14003">
    <property type="entry name" value="TRANSCRIPTIONAL REPRESSOR PROTEIN YY"/>
    <property type="match status" value="1"/>
</dbReference>
<name>A0A8K0TU75_9PEZI</name>
<dbReference type="GO" id="GO:0005634">
    <property type="term" value="C:nucleus"/>
    <property type="evidence" value="ECO:0007669"/>
    <property type="project" value="UniProtKB-SubCell"/>
</dbReference>
<keyword evidence="12" id="KW-1185">Reference proteome</keyword>
<sequence>MPTTLGVAVAVQRRTSGNGSPCMALPAPEAGGLKLPGCERQPVDQPEQAIYATSHEQAASTGISTAESTILEKPAAGFHCDWEGCEKSFKRKQGLQRHCRIHTDDRPFICIECGKKFIHEGALTVHMRGHTGERPFRCEHDGCGKRFSIRSNLTRHRKIHLRPRPERGASSRPNMSLLQHRHSQHTNVLSSDSIPDSESGGTPSTPKHAFTSWPTHNVIPDNQPGLQSKSSNAHGYHAQPMLELQQLQYAQYSSIMMHDITNTPYHYPVTWQEQAANVSSASDTQAGANGPEHKHVHPEQPDELPVVSGRSPIMPRMASPRTSRHSPPGTHSMMVPWLINNRSSSNVNTTCDSPSS</sequence>
<evidence type="ECO:0000313" key="11">
    <source>
        <dbReference type="EMBL" id="KAH7377175.1"/>
    </source>
</evidence>
<evidence type="ECO:0000256" key="8">
    <source>
        <dbReference type="PROSITE-ProRule" id="PRU00042"/>
    </source>
</evidence>
<feature type="domain" description="C2H2-type" evidence="10">
    <location>
        <begin position="78"/>
        <end position="107"/>
    </location>
</feature>
<proteinExistence type="predicted"/>
<keyword evidence="3" id="KW-0677">Repeat</keyword>
<dbReference type="GO" id="GO:0000978">
    <property type="term" value="F:RNA polymerase II cis-regulatory region sequence-specific DNA binding"/>
    <property type="evidence" value="ECO:0007669"/>
    <property type="project" value="TreeGrafter"/>
</dbReference>
<dbReference type="InterPro" id="IPR036236">
    <property type="entry name" value="Znf_C2H2_sf"/>
</dbReference>
<keyword evidence="5" id="KW-0862">Zinc</keyword>
<keyword evidence="6" id="KW-0238">DNA-binding</keyword>
<feature type="compositionally biased region" description="Polar residues" evidence="9">
    <location>
        <begin position="224"/>
        <end position="233"/>
    </location>
</feature>
<evidence type="ECO:0000256" key="6">
    <source>
        <dbReference type="ARBA" id="ARBA00023125"/>
    </source>
</evidence>
<dbReference type="SUPFAM" id="SSF57667">
    <property type="entry name" value="beta-beta-alpha zinc fingers"/>
    <property type="match status" value="2"/>
</dbReference>